<dbReference type="InterPro" id="IPR031657">
    <property type="entry name" value="REPA_OB_2"/>
</dbReference>
<dbReference type="Gene3D" id="2.40.50.140">
    <property type="entry name" value="Nucleic acid-binding proteins"/>
    <property type="match status" value="2"/>
</dbReference>
<protein>
    <recommendedName>
        <fullName evidence="3">Replication protein A OB domain-containing protein</fullName>
    </recommendedName>
</protein>
<accession>A0AAV9RN16</accession>
<dbReference type="CDD" id="cd04491">
    <property type="entry name" value="SoSSB_OBF"/>
    <property type="match status" value="1"/>
</dbReference>
<dbReference type="GO" id="GO:0003677">
    <property type="term" value="F:DNA binding"/>
    <property type="evidence" value="ECO:0007669"/>
    <property type="project" value="UniProtKB-KW"/>
</dbReference>
<dbReference type="Proteomes" id="UP001311232">
    <property type="component" value="Unassembled WGS sequence"/>
</dbReference>
<keyword evidence="1" id="KW-0238">DNA-binding</keyword>
<organism evidence="4 5">
    <name type="scientific">Crenichthys baileyi</name>
    <name type="common">White River springfish</name>
    <dbReference type="NCBI Taxonomy" id="28760"/>
    <lineage>
        <taxon>Eukaryota</taxon>
        <taxon>Metazoa</taxon>
        <taxon>Chordata</taxon>
        <taxon>Craniata</taxon>
        <taxon>Vertebrata</taxon>
        <taxon>Euteleostomi</taxon>
        <taxon>Actinopterygii</taxon>
        <taxon>Neopterygii</taxon>
        <taxon>Teleostei</taxon>
        <taxon>Neoteleostei</taxon>
        <taxon>Acanthomorphata</taxon>
        <taxon>Ovalentaria</taxon>
        <taxon>Atherinomorphae</taxon>
        <taxon>Cyprinodontiformes</taxon>
        <taxon>Goodeidae</taxon>
        <taxon>Crenichthys</taxon>
    </lineage>
</organism>
<evidence type="ECO:0000256" key="2">
    <source>
        <dbReference type="SAM" id="MobiDB-lite"/>
    </source>
</evidence>
<dbReference type="SUPFAM" id="SSF50249">
    <property type="entry name" value="Nucleic acid-binding proteins"/>
    <property type="match status" value="1"/>
</dbReference>
<dbReference type="EMBL" id="JAHHUM010001606">
    <property type="protein sequence ID" value="KAK5610269.1"/>
    <property type="molecule type" value="Genomic_DNA"/>
</dbReference>
<feature type="compositionally biased region" description="Basic and acidic residues" evidence="2">
    <location>
        <begin position="131"/>
        <end position="149"/>
    </location>
</feature>
<dbReference type="Pfam" id="PF16900">
    <property type="entry name" value="REPA_OB_2"/>
    <property type="match status" value="1"/>
</dbReference>
<proteinExistence type="predicted"/>
<evidence type="ECO:0000259" key="3">
    <source>
        <dbReference type="Pfam" id="PF16900"/>
    </source>
</evidence>
<feature type="region of interest" description="Disordered" evidence="2">
    <location>
        <begin position="131"/>
        <end position="179"/>
    </location>
</feature>
<keyword evidence="5" id="KW-1185">Reference proteome</keyword>
<feature type="compositionally biased region" description="Polar residues" evidence="2">
    <location>
        <begin position="159"/>
        <end position="174"/>
    </location>
</feature>
<feature type="domain" description="Replication protein A OB" evidence="3">
    <location>
        <begin position="299"/>
        <end position="382"/>
    </location>
</feature>
<dbReference type="InterPro" id="IPR012340">
    <property type="entry name" value="NA-bd_OB-fold"/>
</dbReference>
<evidence type="ECO:0000256" key="1">
    <source>
        <dbReference type="ARBA" id="ARBA00023125"/>
    </source>
</evidence>
<sequence length="480" mass="54759">MQIRRRERQMDKNRIELQPQSIINSRMIQEGLQIPMSDILEDEWRNTMTRIFEKLDDLQYKKMVGFYEKPGFPSPTKTTAKFRTELPKKLIEMFGLDGSISLVNKAMKEIPRNDPGVQDLLRPFVDKLGKTQEKQEAGPEMRSRPEKTDCSGPEEPEQNQDGSSEAAQSPQKTFNPDLRKTVRDLKVSGGLNQKLLVVKVVQKSDLIKYETKKDEKKFCFYLGVADETDAIKVLVYGRERFSAILEGHFYTFRDVLMEPQEKVVKVTEKTRMSKTGPFDVPKNVELEAGKLMFSPVFTIREVHTFDEKKEVSVEGTVKEIGAMKPIQMKIKQMKKNKLDFELEDDTGSIRISLWGEDTRHLEGISVGDVIRVNNLKTNRFRDTVSLNSTDFTRTTKVQSAAVQNVVLTIIGITKSDRISTELEGGINNQVKTFVVASPLLAERFGLSLEDDFEDKLLERIPFPAEAEIQGNEIRKLKAAA</sequence>
<gene>
    <name evidence="4" type="ORF">CRENBAI_007885</name>
</gene>
<reference evidence="4 5" key="1">
    <citation type="submission" date="2021-06" db="EMBL/GenBank/DDBJ databases">
        <authorList>
            <person name="Palmer J.M."/>
        </authorList>
    </citation>
    <scope>NUCLEOTIDE SEQUENCE [LARGE SCALE GENOMIC DNA]</scope>
    <source>
        <strain evidence="4 5">MEX-2019</strain>
        <tissue evidence="4">Muscle</tissue>
    </source>
</reference>
<comment type="caution">
    <text evidence="4">The sequence shown here is derived from an EMBL/GenBank/DDBJ whole genome shotgun (WGS) entry which is preliminary data.</text>
</comment>
<dbReference type="AlphaFoldDB" id="A0AAV9RN16"/>
<evidence type="ECO:0000313" key="5">
    <source>
        <dbReference type="Proteomes" id="UP001311232"/>
    </source>
</evidence>
<evidence type="ECO:0000313" key="4">
    <source>
        <dbReference type="EMBL" id="KAK5610269.1"/>
    </source>
</evidence>
<name>A0AAV9RN16_9TELE</name>